<protein>
    <submittedName>
        <fullName evidence="1">Uncharacterized protein</fullName>
    </submittedName>
</protein>
<sequence>MYYCGHPLRSFDKDIFMGVASGKPRWTYRQNTVSTKYHHLALLSRT</sequence>
<reference evidence="1 2" key="1">
    <citation type="submission" date="2016-03" db="EMBL/GenBank/DDBJ databases">
        <title>Comparative genomics of the ectomycorrhizal sister species Rhizopogon vinicolor and Rhizopogon vesiculosus (Basidiomycota: Boletales) reveals a divergence of the mating type B locus.</title>
        <authorList>
            <person name="Mujic A.B."/>
            <person name="Kuo A."/>
            <person name="Tritt A."/>
            <person name="Lipzen A."/>
            <person name="Chen C."/>
            <person name="Johnson J."/>
            <person name="Sharma A."/>
            <person name="Barry K."/>
            <person name="Grigoriev I.V."/>
            <person name="Spatafora J.W."/>
        </authorList>
    </citation>
    <scope>NUCLEOTIDE SEQUENCE [LARGE SCALE GENOMIC DNA]</scope>
    <source>
        <strain evidence="1 2">AM-OR11-056</strain>
    </source>
</reference>
<dbReference type="Proteomes" id="UP000183567">
    <property type="component" value="Unassembled WGS sequence"/>
</dbReference>
<evidence type="ECO:0000313" key="2">
    <source>
        <dbReference type="Proteomes" id="UP000183567"/>
    </source>
</evidence>
<dbReference type="EMBL" id="LVVM01005132">
    <property type="protein sequence ID" value="OJA11278.1"/>
    <property type="molecule type" value="Genomic_DNA"/>
</dbReference>
<dbReference type="OrthoDB" id="10343437at2759"/>
<organism evidence="1 2">
    <name type="scientific">Rhizopogon vesiculosus</name>
    <dbReference type="NCBI Taxonomy" id="180088"/>
    <lineage>
        <taxon>Eukaryota</taxon>
        <taxon>Fungi</taxon>
        <taxon>Dikarya</taxon>
        <taxon>Basidiomycota</taxon>
        <taxon>Agaricomycotina</taxon>
        <taxon>Agaricomycetes</taxon>
        <taxon>Agaricomycetidae</taxon>
        <taxon>Boletales</taxon>
        <taxon>Suillineae</taxon>
        <taxon>Rhizopogonaceae</taxon>
        <taxon>Rhizopogon</taxon>
    </lineage>
</organism>
<gene>
    <name evidence="1" type="ORF">AZE42_12561</name>
</gene>
<comment type="caution">
    <text evidence="1">The sequence shown here is derived from an EMBL/GenBank/DDBJ whole genome shotgun (WGS) entry which is preliminary data.</text>
</comment>
<name>A0A1J8PQ49_9AGAM</name>
<keyword evidence="2" id="KW-1185">Reference proteome</keyword>
<dbReference type="AlphaFoldDB" id="A0A1J8PQ49"/>
<evidence type="ECO:0000313" key="1">
    <source>
        <dbReference type="EMBL" id="OJA11278.1"/>
    </source>
</evidence>
<accession>A0A1J8PQ49</accession>
<proteinExistence type="predicted"/>